<feature type="region of interest" description="Disordered" evidence="1">
    <location>
        <begin position="185"/>
        <end position="209"/>
    </location>
</feature>
<dbReference type="InterPro" id="IPR053720">
    <property type="entry name" value="Psm_Assembly_Chaperone"/>
</dbReference>
<reference evidence="2 3" key="1">
    <citation type="journal article" date="2018" name="Front. Microbiol.">
        <title>Prospects for Fungal Bioremediation of Acidic Radioactive Waste Sites: Characterization and Genome Sequence of Rhodotorula taiwanensis MD1149.</title>
        <authorList>
            <person name="Tkavc R."/>
            <person name="Matrosova V.Y."/>
            <person name="Grichenko O.E."/>
            <person name="Gostincar C."/>
            <person name="Volpe R.P."/>
            <person name="Klimenkova P."/>
            <person name="Gaidamakova E.K."/>
            <person name="Zhou C.E."/>
            <person name="Stewart B.J."/>
            <person name="Lyman M.G."/>
            <person name="Malfatti S.A."/>
            <person name="Rubinfeld B."/>
            <person name="Courtot M."/>
            <person name="Singh J."/>
            <person name="Dalgard C.L."/>
            <person name="Hamilton T."/>
            <person name="Frey K.G."/>
            <person name="Gunde-Cimerman N."/>
            <person name="Dugan L."/>
            <person name="Daly M.J."/>
        </authorList>
    </citation>
    <scope>NUCLEOTIDE SEQUENCE [LARGE SCALE GENOMIC DNA]</scope>
    <source>
        <strain evidence="2 3">MD1149</strain>
    </source>
</reference>
<organism evidence="2 3">
    <name type="scientific">Rhodotorula taiwanensis</name>
    <dbReference type="NCBI Taxonomy" id="741276"/>
    <lineage>
        <taxon>Eukaryota</taxon>
        <taxon>Fungi</taxon>
        <taxon>Dikarya</taxon>
        <taxon>Basidiomycota</taxon>
        <taxon>Pucciniomycotina</taxon>
        <taxon>Microbotryomycetes</taxon>
        <taxon>Sporidiobolales</taxon>
        <taxon>Sporidiobolaceae</taxon>
        <taxon>Rhodotorula</taxon>
    </lineage>
</organism>
<gene>
    <name evidence="2" type="ORF">BMF94_2951</name>
</gene>
<dbReference type="AlphaFoldDB" id="A0A2S5BBI5"/>
<evidence type="ECO:0000313" key="2">
    <source>
        <dbReference type="EMBL" id="POY74139.1"/>
    </source>
</evidence>
<dbReference type="PANTHER" id="PTHR31051:SF1">
    <property type="entry name" value="PROTEASOME ASSEMBLY CHAPERONE 3"/>
    <property type="match status" value="1"/>
</dbReference>
<dbReference type="PANTHER" id="PTHR31051">
    <property type="entry name" value="PROTEASOME ASSEMBLY CHAPERONE 3"/>
    <property type="match status" value="1"/>
</dbReference>
<name>A0A2S5BBI5_9BASI</name>
<comment type="caution">
    <text evidence="2">The sequence shown here is derived from an EMBL/GenBank/DDBJ whole genome shotgun (WGS) entry which is preliminary data.</text>
</comment>
<dbReference type="InterPro" id="IPR018788">
    <property type="entry name" value="Proteasome_assmbl_chp_3"/>
</dbReference>
<protein>
    <recommendedName>
        <fullName evidence="4">Proteasome assembly chaperone 3</fullName>
    </recommendedName>
</protein>
<keyword evidence="3" id="KW-1185">Reference proteome</keyword>
<sequence>MASLIDDANLDLASTPGLPPVAAIAEAQQPSAPPPSAIPTAQRARTVNGVHTEVLVQVYADRILVIVTQLGRIGCMIQVSPPPPSLPAPPPPAPLTAPANGASSTHAILASLPPPHPSTVLSPLFGVPPDAHLASLHDLYAAQIGAIVFRRFGHGAEGGGLGPPGGRETRPVVLGIGIKPASTRATAAGALSGSTDEHDDEDGGGFGLSERDKETFAQVMDMVSECLV</sequence>
<dbReference type="GO" id="GO:0043248">
    <property type="term" value="P:proteasome assembly"/>
    <property type="evidence" value="ECO:0007669"/>
    <property type="project" value="InterPro"/>
</dbReference>
<accession>A0A2S5BBI5</accession>
<feature type="region of interest" description="Disordered" evidence="1">
    <location>
        <begin position="83"/>
        <end position="102"/>
    </location>
</feature>
<dbReference type="Proteomes" id="UP000237144">
    <property type="component" value="Unassembled WGS sequence"/>
</dbReference>
<feature type="compositionally biased region" description="Pro residues" evidence="1">
    <location>
        <begin position="83"/>
        <end position="95"/>
    </location>
</feature>
<evidence type="ECO:0000256" key="1">
    <source>
        <dbReference type="SAM" id="MobiDB-lite"/>
    </source>
</evidence>
<dbReference type="EMBL" id="PJQD01000029">
    <property type="protein sequence ID" value="POY74139.1"/>
    <property type="molecule type" value="Genomic_DNA"/>
</dbReference>
<dbReference type="STRING" id="741276.A0A2S5BBI5"/>
<proteinExistence type="predicted"/>
<evidence type="ECO:0008006" key="4">
    <source>
        <dbReference type="Google" id="ProtNLM"/>
    </source>
</evidence>
<dbReference type="Gene3D" id="3.30.230.90">
    <property type="match status" value="1"/>
</dbReference>
<evidence type="ECO:0000313" key="3">
    <source>
        <dbReference type="Proteomes" id="UP000237144"/>
    </source>
</evidence>
<dbReference type="OrthoDB" id="5593278at2759"/>